<dbReference type="AlphaFoldDB" id="A0AA41UH94"/>
<evidence type="ECO:0000313" key="2">
    <source>
        <dbReference type="Proteomes" id="UP001165341"/>
    </source>
</evidence>
<protein>
    <submittedName>
        <fullName evidence="1">Helicase associated domain-containing protein</fullName>
    </submittedName>
</protein>
<proteinExistence type="predicted"/>
<dbReference type="Gene3D" id="6.10.140.530">
    <property type="match status" value="1"/>
</dbReference>
<reference evidence="1" key="1">
    <citation type="submission" date="2022-03" db="EMBL/GenBank/DDBJ databases">
        <title>Cryobacterium sp. nov. strain ZS14-85, isolated from Antarctic soil.</title>
        <authorList>
            <person name="Li J."/>
            <person name="Niu G."/>
        </authorList>
    </citation>
    <scope>NUCLEOTIDE SEQUENCE</scope>
    <source>
        <strain evidence="1">ZS14-85</strain>
    </source>
</reference>
<comment type="caution">
    <text evidence="1">The sequence shown here is derived from an EMBL/GenBank/DDBJ whole genome shotgun (WGS) entry which is preliminary data.</text>
</comment>
<dbReference type="EMBL" id="JALGAR010000006">
    <property type="protein sequence ID" value="MCI4659675.1"/>
    <property type="molecule type" value="Genomic_DNA"/>
</dbReference>
<organism evidence="1 2">
    <name type="scientific">Cryobacterium zhongshanensis</name>
    <dbReference type="NCBI Taxonomy" id="2928153"/>
    <lineage>
        <taxon>Bacteria</taxon>
        <taxon>Bacillati</taxon>
        <taxon>Actinomycetota</taxon>
        <taxon>Actinomycetes</taxon>
        <taxon>Micrococcales</taxon>
        <taxon>Microbacteriaceae</taxon>
        <taxon>Cryobacterium</taxon>
    </lineage>
</organism>
<keyword evidence="2" id="KW-1185">Reference proteome</keyword>
<dbReference type="RefSeq" id="WP_243013166.1">
    <property type="nucleotide sequence ID" value="NZ_JALGAR010000006.1"/>
</dbReference>
<accession>A0AA41UH94</accession>
<name>A0AA41UH94_9MICO</name>
<sequence length="220" mass="24544">MATNDDKWMLYLEHAVAAFRVRGAIPRGESHPGGWVSAQRRAARTGTLWMTPQRQMLLDANLPGWRESPALPQRGRTEITAALQDHLLRTGRLPRQNGGTADEQRLGAWLTAKRLAHHSGELDAELTAWLNANIPGWEGAGPRDTVWERTARELGDHVTKAGSWPNRRSSDADERRVATWLKNRRDDHHNARLGAERIALLDHLAPGWQAPVLSNPPSGL</sequence>
<evidence type="ECO:0000313" key="1">
    <source>
        <dbReference type="EMBL" id="MCI4659675.1"/>
    </source>
</evidence>
<gene>
    <name evidence="1" type="ORF">MQH31_17865</name>
</gene>
<dbReference type="Proteomes" id="UP001165341">
    <property type="component" value="Unassembled WGS sequence"/>
</dbReference>